<dbReference type="EMBL" id="LN890563">
    <property type="protein sequence ID" value="CUS21965.1"/>
    <property type="molecule type" value="Genomic_DNA"/>
</dbReference>
<accession>A0A0P1KQN5</accession>
<proteinExistence type="predicted"/>
<feature type="compositionally biased region" description="Polar residues" evidence="1">
    <location>
        <begin position="60"/>
        <end position="73"/>
    </location>
</feature>
<dbReference type="AlphaFoldDB" id="A0A0P1KQN5"/>
<sequence length="765" mass="87852">MPSPCSCLPLRKCRLKTSISLTSLRAFSTDSSGEVGKELEHALNLSNEISKTSEEKLRPSQASESQRAVRTKNSGKAGFKYVKEVDRMLNRERGPTRSQGQRILEAANKILQRKEGSPKPLKAQFCVQPSAISFEPIKAAGGDGVKPPKLCHELDRVLFQPMNFHSLQDARSGTYNFSRWLENIIKVDDFDFEAVSEFVTASKDKKMLELTQDHNKRYYSSTSSMTGILSHMHFLISNFRKTNMSMISKYFAERSASFTWGAQLPAVVIMKRMKREKRIYSIDSDKSSDRELILSLLGHALETILTTEEKRFKQVYDKSSRIGTSARTPPAGSYHYAKIQDFVLRSQLDAYHDKLPGTGVFDLKTRAVAAVRHDIAYVEKNDNYTGYQIQQTLGKFESFERELFELIRSTMLKYSLQARIGCMDGIFVAYHNISKMFGFQYLPFEEMDHILHSSKCISFENVLEARNEAFKAIFGEEDFIVKHDYANFEREISSAIGENEFKISMSVLNHLLRLVESMLPDKFYSCRLVFKAEKKRVFDQSGNSRKVPVLNVIVAPLTEKQTNEFQNTDLRKEYLQDNAKIDGYIEKMRQLNEGTAKSLIGFEVFVEHEVQHHPDTIKHPRFADKKSVVLDEKGKRFVKEATQKNYYESVSEWKHVQFFHPLDILKWKPKFEVSQITNEDKLKRLYLAYLDDKLSALKGQSTSDKPPRASQDIISERIKNFMSGEDAKYKERGTTADKTEVSQLQTILRAYSKKGELAVKRSKQP</sequence>
<dbReference type="PANTHER" id="PTHR31014">
    <property type="entry name" value="MITOCHONDRIAL TRANSLATION SYSTEM COMPONENT PET127-RELATED"/>
    <property type="match status" value="1"/>
</dbReference>
<gene>
    <name evidence="2" type="ORF">LAQU0_S04e05006g</name>
</gene>
<dbReference type="OrthoDB" id="10249045at2759"/>
<dbReference type="Pfam" id="PF08634">
    <property type="entry name" value="Pet127"/>
    <property type="match status" value="1"/>
</dbReference>
<feature type="region of interest" description="Disordered" evidence="1">
    <location>
        <begin position="50"/>
        <end position="73"/>
    </location>
</feature>
<name>A0A0P1KQN5_9SACH</name>
<evidence type="ECO:0000313" key="3">
    <source>
        <dbReference type="Proteomes" id="UP000236544"/>
    </source>
</evidence>
<evidence type="ECO:0000313" key="2">
    <source>
        <dbReference type="EMBL" id="CUS21965.1"/>
    </source>
</evidence>
<dbReference type="InterPro" id="IPR013943">
    <property type="entry name" value="Pet127"/>
</dbReference>
<dbReference type="Proteomes" id="UP000236544">
    <property type="component" value="Unassembled WGS sequence"/>
</dbReference>
<organism evidence="2 3">
    <name type="scientific">Lachancea quebecensis</name>
    <dbReference type="NCBI Taxonomy" id="1654605"/>
    <lineage>
        <taxon>Eukaryota</taxon>
        <taxon>Fungi</taxon>
        <taxon>Dikarya</taxon>
        <taxon>Ascomycota</taxon>
        <taxon>Saccharomycotina</taxon>
        <taxon>Saccharomycetes</taxon>
        <taxon>Saccharomycetales</taxon>
        <taxon>Saccharomycetaceae</taxon>
        <taxon>Lachancea</taxon>
    </lineage>
</organism>
<reference evidence="3" key="1">
    <citation type="submission" date="2015-10" db="EMBL/GenBank/DDBJ databases">
        <authorList>
            <person name="Devillers H."/>
        </authorList>
    </citation>
    <scope>NUCLEOTIDE SEQUENCE [LARGE SCALE GENOMIC DNA]</scope>
</reference>
<evidence type="ECO:0000256" key="1">
    <source>
        <dbReference type="SAM" id="MobiDB-lite"/>
    </source>
</evidence>
<dbReference type="GO" id="GO:0005740">
    <property type="term" value="C:mitochondrial envelope"/>
    <property type="evidence" value="ECO:0007669"/>
    <property type="project" value="TreeGrafter"/>
</dbReference>
<protein>
    <submittedName>
        <fullName evidence="2">LAQU0S04e05006g1_1</fullName>
    </submittedName>
</protein>
<dbReference type="GO" id="GO:0000964">
    <property type="term" value="P:mitochondrial RNA 5'-end processing"/>
    <property type="evidence" value="ECO:0007669"/>
    <property type="project" value="TreeGrafter"/>
</dbReference>
<dbReference type="PANTHER" id="PTHR31014:SF0">
    <property type="entry name" value="MITOCHONDRIAL TRANSLATION SYSTEM COMPONENT PET127-RELATED"/>
    <property type="match status" value="1"/>
</dbReference>
<keyword evidence="3" id="KW-1185">Reference proteome</keyword>